<evidence type="ECO:0000313" key="4">
    <source>
        <dbReference type="Proteomes" id="UP000198876"/>
    </source>
</evidence>
<gene>
    <name evidence="3" type="ORF">SAMN04488063_3019</name>
</gene>
<evidence type="ECO:0000259" key="1">
    <source>
        <dbReference type="Pfam" id="PF08350"/>
    </source>
</evidence>
<accession>A0A1I2UUN3</accession>
<feature type="domain" description="Methanogenesis regulatory protein FilR1 middle" evidence="1">
    <location>
        <begin position="138"/>
        <end position="267"/>
    </location>
</feature>
<dbReference type="SUPFAM" id="SSF46785">
    <property type="entry name" value="Winged helix' DNA-binding domain"/>
    <property type="match status" value="1"/>
</dbReference>
<keyword evidence="4" id="KW-1185">Reference proteome</keyword>
<dbReference type="Pfam" id="PF25213">
    <property type="entry name" value="HVO_A0261_N"/>
    <property type="match status" value="1"/>
</dbReference>
<protein>
    <submittedName>
        <fullName evidence="3">MarR family protein</fullName>
    </submittedName>
</protein>
<organism evidence="3 4">
    <name type="scientific">Halopelagius inordinatus</name>
    <dbReference type="NCBI Taxonomy" id="553467"/>
    <lineage>
        <taxon>Archaea</taxon>
        <taxon>Methanobacteriati</taxon>
        <taxon>Methanobacteriota</taxon>
        <taxon>Stenosarchaea group</taxon>
        <taxon>Halobacteria</taxon>
        <taxon>Halobacteriales</taxon>
        <taxon>Haloferacaceae</taxon>
    </lineage>
</organism>
<reference evidence="4" key="1">
    <citation type="submission" date="2016-10" db="EMBL/GenBank/DDBJ databases">
        <authorList>
            <person name="Varghese N."/>
            <person name="Submissions S."/>
        </authorList>
    </citation>
    <scope>NUCLEOTIDE SEQUENCE [LARGE SCALE GENOMIC DNA]</scope>
    <source>
        <strain evidence="4">CGMCC 1.7739</strain>
    </source>
</reference>
<dbReference type="InterPro" id="IPR036390">
    <property type="entry name" value="WH_DNA-bd_sf"/>
</dbReference>
<dbReference type="Proteomes" id="UP000198876">
    <property type="component" value="Unassembled WGS sequence"/>
</dbReference>
<dbReference type="Gene3D" id="1.10.10.10">
    <property type="entry name" value="Winged helix-like DNA-binding domain superfamily/Winged helix DNA-binding domain"/>
    <property type="match status" value="1"/>
</dbReference>
<name>A0A1I2UUN3_9EURY</name>
<dbReference type="EMBL" id="FOOQ01000004">
    <property type="protein sequence ID" value="SFG80865.1"/>
    <property type="molecule type" value="Genomic_DNA"/>
</dbReference>
<dbReference type="Pfam" id="PF08350">
    <property type="entry name" value="FilR1_middle"/>
    <property type="match status" value="1"/>
</dbReference>
<dbReference type="InterPro" id="IPR013561">
    <property type="entry name" value="FilR1_middle_dom"/>
</dbReference>
<feature type="domain" description="HVO-A0261-like N-terminal" evidence="2">
    <location>
        <begin position="27"/>
        <end position="99"/>
    </location>
</feature>
<evidence type="ECO:0000313" key="3">
    <source>
        <dbReference type="EMBL" id="SFG80865.1"/>
    </source>
</evidence>
<dbReference type="STRING" id="553467.SAMN04488063_3019"/>
<sequence>MLSRFQLFYRLAVDTTNMPPEDASSVLSILGRRENVLRQIGPEECRKRELLDELSVSRSTVDRAVRELVDAGLVGRSDDGYYRTVTGELTLREYDRAVGRIGGLLDASALFDGLDGEGDADPVLFDGATVVEAEPLSPSAAIESFVDLLERSSYVVGFVSAVFPAQVEAYREQLVDGDLTARMLVTDSVCRRLVSQYADAVRDGFRTGRIDIRHAAELPSYTLVVGTTPTRAEAVLVAHTANGLRGVLRNDSPEAVEWARRRIAARWRESASACPPGLADD</sequence>
<dbReference type="AlphaFoldDB" id="A0A1I2UUN3"/>
<dbReference type="InterPro" id="IPR036388">
    <property type="entry name" value="WH-like_DNA-bd_sf"/>
</dbReference>
<proteinExistence type="predicted"/>
<dbReference type="InterPro" id="IPR057527">
    <property type="entry name" value="HVO_A0261-like_N"/>
</dbReference>
<evidence type="ECO:0000259" key="2">
    <source>
        <dbReference type="Pfam" id="PF25213"/>
    </source>
</evidence>